<dbReference type="EMBL" id="LAZR01006961">
    <property type="protein sequence ID" value="KKM88408.1"/>
    <property type="molecule type" value="Genomic_DNA"/>
</dbReference>
<proteinExistence type="predicted"/>
<dbReference type="AlphaFoldDB" id="A0A0F9L3S9"/>
<comment type="caution">
    <text evidence="1">The sequence shown here is derived from an EMBL/GenBank/DDBJ whole genome shotgun (WGS) entry which is preliminary data.</text>
</comment>
<protein>
    <submittedName>
        <fullName evidence="1">Uncharacterized protein</fullName>
    </submittedName>
</protein>
<name>A0A0F9L3S9_9ZZZZ</name>
<reference evidence="1" key="1">
    <citation type="journal article" date="2015" name="Nature">
        <title>Complex archaea that bridge the gap between prokaryotes and eukaryotes.</title>
        <authorList>
            <person name="Spang A."/>
            <person name="Saw J.H."/>
            <person name="Jorgensen S.L."/>
            <person name="Zaremba-Niedzwiedzka K."/>
            <person name="Martijn J."/>
            <person name="Lind A.E."/>
            <person name="van Eijk R."/>
            <person name="Schleper C."/>
            <person name="Guy L."/>
            <person name="Ettema T.J."/>
        </authorList>
    </citation>
    <scope>NUCLEOTIDE SEQUENCE</scope>
</reference>
<gene>
    <name evidence="1" type="ORF">LCGC14_1259050</name>
</gene>
<organism evidence="1">
    <name type="scientific">marine sediment metagenome</name>
    <dbReference type="NCBI Taxonomy" id="412755"/>
    <lineage>
        <taxon>unclassified sequences</taxon>
        <taxon>metagenomes</taxon>
        <taxon>ecological metagenomes</taxon>
    </lineage>
</organism>
<accession>A0A0F9L3S9</accession>
<evidence type="ECO:0000313" key="1">
    <source>
        <dbReference type="EMBL" id="KKM88408.1"/>
    </source>
</evidence>
<sequence length="125" mass="14085">MLTYKEMYDKAVKDKTARVLTPVYLLWEKPNQQMVGVFISKGEVSSSTGEGTYYQYVFETDDGNVKFHMGTNADNDVGASFVPGVLYSVTYLGKEEISKTRRVNKFNVEEIGPMADFSTDEPVDK</sequence>